<proteinExistence type="inferred from homology"/>
<evidence type="ECO:0000256" key="6">
    <source>
        <dbReference type="ARBA" id="ARBA00023303"/>
    </source>
</evidence>
<dbReference type="Pfam" id="PF02537">
    <property type="entry name" value="CRCB"/>
    <property type="match status" value="1"/>
</dbReference>
<evidence type="ECO:0000256" key="8">
    <source>
        <dbReference type="ARBA" id="ARBA00035585"/>
    </source>
</evidence>
<organism evidence="11 12">
    <name type="scientific">Streptomyces alkaliphilus</name>
    <dbReference type="NCBI Taxonomy" id="1472722"/>
    <lineage>
        <taxon>Bacteria</taxon>
        <taxon>Bacillati</taxon>
        <taxon>Actinomycetota</taxon>
        <taxon>Actinomycetes</taxon>
        <taxon>Kitasatosporales</taxon>
        <taxon>Streptomycetaceae</taxon>
        <taxon>Streptomyces</taxon>
    </lineage>
</organism>
<dbReference type="GO" id="GO:0005886">
    <property type="term" value="C:plasma membrane"/>
    <property type="evidence" value="ECO:0007669"/>
    <property type="project" value="UniProtKB-SubCell"/>
</dbReference>
<evidence type="ECO:0000256" key="10">
    <source>
        <dbReference type="HAMAP-Rule" id="MF_00454"/>
    </source>
</evidence>
<feature type="transmembrane region" description="Helical" evidence="10">
    <location>
        <begin position="67"/>
        <end position="84"/>
    </location>
</feature>
<keyword evidence="10" id="KW-0813">Transport</keyword>
<comment type="similarity">
    <text evidence="7 10">Belongs to the fluoride channel Fluc/FEX (TC 1.A.43) family.</text>
</comment>
<dbReference type="PANTHER" id="PTHR28259">
    <property type="entry name" value="FLUORIDE EXPORT PROTEIN 1-RELATED"/>
    <property type="match status" value="1"/>
</dbReference>
<comment type="subcellular location">
    <subcellularLocation>
        <location evidence="1 10">Cell membrane</location>
        <topology evidence="1 10">Multi-pass membrane protein</topology>
    </subcellularLocation>
</comment>
<feature type="binding site" evidence="10">
    <location>
        <position position="74"/>
    </location>
    <ligand>
        <name>Na(+)</name>
        <dbReference type="ChEBI" id="CHEBI:29101"/>
        <note>structural</note>
    </ligand>
</feature>
<dbReference type="PANTHER" id="PTHR28259:SF1">
    <property type="entry name" value="FLUORIDE EXPORT PROTEIN 1-RELATED"/>
    <property type="match status" value="1"/>
</dbReference>
<protein>
    <recommendedName>
        <fullName evidence="10">Fluoride-specific ion channel FluC</fullName>
    </recommendedName>
</protein>
<name>A0A7W3TF71_9ACTN</name>
<evidence type="ECO:0000256" key="3">
    <source>
        <dbReference type="ARBA" id="ARBA00022692"/>
    </source>
</evidence>
<evidence type="ECO:0000256" key="1">
    <source>
        <dbReference type="ARBA" id="ARBA00004651"/>
    </source>
</evidence>
<dbReference type="HAMAP" id="MF_00454">
    <property type="entry name" value="FluC"/>
    <property type="match status" value="1"/>
</dbReference>
<dbReference type="GO" id="GO:0046872">
    <property type="term" value="F:metal ion binding"/>
    <property type="evidence" value="ECO:0007669"/>
    <property type="project" value="UniProtKB-KW"/>
</dbReference>
<evidence type="ECO:0000256" key="4">
    <source>
        <dbReference type="ARBA" id="ARBA00022989"/>
    </source>
</evidence>
<keyword evidence="12" id="KW-1185">Reference proteome</keyword>
<sequence>MPLVLAVIALGGALGAVARYAVSLAWPTPEGAFPSALLAVNILGSALIGVLVPAVTDRAAHPLLRPFLGTGLLGGFTTFSVHAVDIERLIAEGRAMVGLGYAAANLVGALFTVWAASVLTRRVLKRSRRACGAGGRSAS</sequence>
<comment type="caution">
    <text evidence="11">The sequence shown here is derived from an EMBL/GenBank/DDBJ whole genome shotgun (WGS) entry which is preliminary data.</text>
</comment>
<comment type="function">
    <text evidence="9 10">Fluoride-specific ion channel. Important for reducing fluoride concentration in the cell, thus reducing its toxicity.</text>
</comment>
<dbReference type="EMBL" id="VKHT01000584">
    <property type="protein sequence ID" value="MBB0245721.1"/>
    <property type="molecule type" value="Genomic_DNA"/>
</dbReference>
<accession>A0A7W3TF71</accession>
<dbReference type="GO" id="GO:0140114">
    <property type="term" value="P:cellular detoxification of fluoride"/>
    <property type="evidence" value="ECO:0007669"/>
    <property type="project" value="UniProtKB-UniRule"/>
</dbReference>
<evidence type="ECO:0000313" key="12">
    <source>
        <dbReference type="Proteomes" id="UP000538929"/>
    </source>
</evidence>
<keyword evidence="2 10" id="KW-1003">Cell membrane</keyword>
<keyword evidence="4 10" id="KW-1133">Transmembrane helix</keyword>
<keyword evidence="3 10" id="KW-0812">Transmembrane</keyword>
<dbReference type="InterPro" id="IPR003691">
    <property type="entry name" value="FluC"/>
</dbReference>
<comment type="activity regulation">
    <text evidence="10">Na(+) is not transported, but it plays an essential structural role and its presence is essential for fluoride channel function.</text>
</comment>
<evidence type="ECO:0000313" key="11">
    <source>
        <dbReference type="EMBL" id="MBB0245721.1"/>
    </source>
</evidence>
<reference evidence="12" key="1">
    <citation type="submission" date="2019-10" db="EMBL/GenBank/DDBJ databases">
        <title>Streptomyces sp. nov., a novel actinobacterium isolated from alkaline environment.</title>
        <authorList>
            <person name="Golinska P."/>
        </authorList>
    </citation>
    <scope>NUCLEOTIDE SEQUENCE [LARGE SCALE GENOMIC DNA]</scope>
    <source>
        <strain evidence="12">DSM 42118</strain>
    </source>
</reference>
<evidence type="ECO:0000256" key="5">
    <source>
        <dbReference type="ARBA" id="ARBA00023136"/>
    </source>
</evidence>
<evidence type="ECO:0000256" key="2">
    <source>
        <dbReference type="ARBA" id="ARBA00022475"/>
    </source>
</evidence>
<feature type="transmembrane region" description="Helical" evidence="10">
    <location>
        <begin position="31"/>
        <end position="55"/>
    </location>
</feature>
<feature type="binding site" evidence="10">
    <location>
        <position position="77"/>
    </location>
    <ligand>
        <name>Na(+)</name>
        <dbReference type="ChEBI" id="CHEBI:29101"/>
        <note>structural</note>
    </ligand>
</feature>
<comment type="catalytic activity">
    <reaction evidence="8">
        <text>fluoride(in) = fluoride(out)</text>
        <dbReference type="Rhea" id="RHEA:76159"/>
        <dbReference type="ChEBI" id="CHEBI:17051"/>
    </reaction>
    <physiologicalReaction direction="left-to-right" evidence="8">
        <dbReference type="Rhea" id="RHEA:76160"/>
    </physiologicalReaction>
</comment>
<keyword evidence="10" id="KW-0479">Metal-binding</keyword>
<keyword evidence="5 10" id="KW-0472">Membrane</keyword>
<dbReference type="Proteomes" id="UP000538929">
    <property type="component" value="Unassembled WGS sequence"/>
</dbReference>
<evidence type="ECO:0000256" key="9">
    <source>
        <dbReference type="ARBA" id="ARBA00049940"/>
    </source>
</evidence>
<gene>
    <name evidence="10 11" type="primary">crcB</name>
    <name evidence="10" type="synonym">fluC</name>
    <name evidence="11" type="ORF">FNQ90_16825</name>
</gene>
<keyword evidence="6 10" id="KW-0407">Ion channel</keyword>
<keyword evidence="10" id="KW-0915">Sodium</keyword>
<dbReference type="GO" id="GO:0062054">
    <property type="term" value="F:fluoride channel activity"/>
    <property type="evidence" value="ECO:0007669"/>
    <property type="project" value="UniProtKB-UniRule"/>
</dbReference>
<feature type="transmembrane region" description="Helical" evidence="10">
    <location>
        <begin position="96"/>
        <end position="119"/>
    </location>
</feature>
<keyword evidence="10" id="KW-0406">Ion transport</keyword>
<dbReference type="AlphaFoldDB" id="A0A7W3TF71"/>
<dbReference type="NCBIfam" id="TIGR00494">
    <property type="entry name" value="crcB"/>
    <property type="match status" value="1"/>
</dbReference>
<evidence type="ECO:0000256" key="7">
    <source>
        <dbReference type="ARBA" id="ARBA00035120"/>
    </source>
</evidence>